<proteinExistence type="predicted"/>
<evidence type="ECO:0000313" key="3">
    <source>
        <dbReference type="Proteomes" id="UP000784294"/>
    </source>
</evidence>
<keyword evidence="3" id="KW-1185">Reference proteome</keyword>
<protein>
    <submittedName>
        <fullName evidence="2">Uncharacterized protein</fullName>
    </submittedName>
</protein>
<organism evidence="2 3">
    <name type="scientific">Protopolystoma xenopodis</name>
    <dbReference type="NCBI Taxonomy" id="117903"/>
    <lineage>
        <taxon>Eukaryota</taxon>
        <taxon>Metazoa</taxon>
        <taxon>Spiralia</taxon>
        <taxon>Lophotrochozoa</taxon>
        <taxon>Platyhelminthes</taxon>
        <taxon>Monogenea</taxon>
        <taxon>Polyopisthocotylea</taxon>
        <taxon>Polystomatidea</taxon>
        <taxon>Polystomatidae</taxon>
        <taxon>Protopolystoma</taxon>
    </lineage>
</organism>
<dbReference type="Proteomes" id="UP000784294">
    <property type="component" value="Unassembled WGS sequence"/>
</dbReference>
<comment type="caution">
    <text evidence="2">The sequence shown here is derived from an EMBL/GenBank/DDBJ whole genome shotgun (WGS) entry which is preliminary data.</text>
</comment>
<sequence length="78" mass="9192">MRICFTEKRMDSENSERDDWPRDGHKTGLVHLKCVPMSRKDDGVVHRQISCQETVGKTWCICTVNSDRTKRQYENLVH</sequence>
<feature type="region of interest" description="Disordered" evidence="1">
    <location>
        <begin position="1"/>
        <end position="22"/>
    </location>
</feature>
<evidence type="ECO:0000313" key="2">
    <source>
        <dbReference type="EMBL" id="VEL24356.1"/>
    </source>
</evidence>
<reference evidence="2" key="1">
    <citation type="submission" date="2018-11" db="EMBL/GenBank/DDBJ databases">
        <authorList>
            <consortium name="Pathogen Informatics"/>
        </authorList>
    </citation>
    <scope>NUCLEOTIDE SEQUENCE</scope>
</reference>
<gene>
    <name evidence="2" type="ORF">PXEA_LOCUS17796</name>
</gene>
<dbReference type="EMBL" id="CAAALY010067305">
    <property type="protein sequence ID" value="VEL24356.1"/>
    <property type="molecule type" value="Genomic_DNA"/>
</dbReference>
<accession>A0A448WZW1</accession>
<name>A0A448WZW1_9PLAT</name>
<dbReference type="AlphaFoldDB" id="A0A448WZW1"/>
<evidence type="ECO:0000256" key="1">
    <source>
        <dbReference type="SAM" id="MobiDB-lite"/>
    </source>
</evidence>